<comment type="function">
    <text evidence="12">Necessary for flagellar biosynthesis. May be involved in translocation of the flagellum.</text>
</comment>
<dbReference type="FunFam" id="3.40.50.300:FF:000695">
    <property type="entry name" value="Flagellar biosynthesis regulator FlhF"/>
    <property type="match status" value="1"/>
</dbReference>
<keyword evidence="16" id="KW-0282">Flagellum</keyword>
<dbReference type="Gene3D" id="3.40.50.300">
    <property type="entry name" value="P-loop containing nucleotide triphosphate hydrolases"/>
    <property type="match status" value="1"/>
</dbReference>
<dbReference type="SMART" id="SM00962">
    <property type="entry name" value="SRP54"/>
    <property type="match status" value="1"/>
</dbReference>
<organism evidence="16 17">
    <name type="scientific">Helicobacter cholecystus</name>
    <dbReference type="NCBI Taxonomy" id="45498"/>
    <lineage>
        <taxon>Bacteria</taxon>
        <taxon>Pseudomonadati</taxon>
        <taxon>Campylobacterota</taxon>
        <taxon>Epsilonproteobacteria</taxon>
        <taxon>Campylobacterales</taxon>
        <taxon>Helicobacteraceae</taxon>
        <taxon>Helicobacter</taxon>
    </lineage>
</organism>
<keyword evidence="6" id="KW-0547">Nucleotide-binding</keyword>
<dbReference type="Pfam" id="PF00448">
    <property type="entry name" value="SRP54"/>
    <property type="match status" value="1"/>
</dbReference>
<keyword evidence="4" id="KW-0813">Transport</keyword>
<comment type="subcellular location">
    <subcellularLocation>
        <location evidence="1">Cell membrane</location>
        <topology evidence="1">Peripheral membrane protein</topology>
        <orientation evidence="1">Cytoplasmic side</orientation>
    </subcellularLocation>
</comment>
<evidence type="ECO:0000313" key="16">
    <source>
        <dbReference type="EMBL" id="RDU68904.1"/>
    </source>
</evidence>
<dbReference type="InterPro" id="IPR027417">
    <property type="entry name" value="P-loop_NTPase"/>
</dbReference>
<dbReference type="SUPFAM" id="SSF52540">
    <property type="entry name" value="P-loop containing nucleoside triphosphate hydrolases"/>
    <property type="match status" value="1"/>
</dbReference>
<evidence type="ECO:0000256" key="4">
    <source>
        <dbReference type="ARBA" id="ARBA00022448"/>
    </source>
</evidence>
<evidence type="ECO:0000256" key="9">
    <source>
        <dbReference type="ARBA" id="ARBA00023134"/>
    </source>
</evidence>
<feature type="domain" description="AAA+ ATPase" evidence="14">
    <location>
        <begin position="230"/>
        <end position="387"/>
    </location>
</feature>
<evidence type="ECO:0000256" key="5">
    <source>
        <dbReference type="ARBA" id="ARBA00022475"/>
    </source>
</evidence>
<evidence type="ECO:0000256" key="2">
    <source>
        <dbReference type="ARBA" id="ARBA00008531"/>
    </source>
</evidence>
<comment type="caution">
    <text evidence="16">The sequence shown here is derived from an EMBL/GenBank/DDBJ whole genome shotgun (WGS) entry which is preliminary data.</text>
</comment>
<protein>
    <recommendedName>
        <fullName evidence="3 13">Flagellar biosynthesis protein FlhF</fullName>
    </recommendedName>
</protein>
<evidence type="ECO:0000259" key="14">
    <source>
        <dbReference type="SMART" id="SM00382"/>
    </source>
</evidence>
<evidence type="ECO:0000256" key="1">
    <source>
        <dbReference type="ARBA" id="ARBA00004413"/>
    </source>
</evidence>
<dbReference type="RefSeq" id="WP_104724846.1">
    <property type="nucleotide sequence ID" value="NZ_FZNE01000009.1"/>
</dbReference>
<evidence type="ECO:0000313" key="17">
    <source>
        <dbReference type="Proteomes" id="UP000257067"/>
    </source>
</evidence>
<evidence type="ECO:0000256" key="12">
    <source>
        <dbReference type="ARBA" id="ARBA00025337"/>
    </source>
</evidence>
<keyword evidence="10" id="KW-0472">Membrane</keyword>
<dbReference type="InterPro" id="IPR003593">
    <property type="entry name" value="AAA+_ATPase"/>
</dbReference>
<evidence type="ECO:0000256" key="13">
    <source>
        <dbReference type="NCBIfam" id="TIGR03499"/>
    </source>
</evidence>
<sequence length="434" mass="49816">MKLYTYQGETPDEALRKAKGVHGDDSVIINTKEIRKKSLTEKGLYEVVIAAEERNEVAPRNSVKQKLEQIAQKQYDKKKQENKITLENDGDLSQRAKAISKLITSANNPYNIQNNLQTPAIPKHQEHSSEDIKAIKKEVEQMSDRIKLIQSMFWEEKNQPHKEMKIPQEFAEIYNLAKNSGIDKERLDALMELSLELMPLSMRSNSQTIKRYFREVLRKMFECKEEHLGGRNIIMFVGPTGVGKTTTLAKIAARYSLMLNKRHKVGVITLDSYKIAAMEQLMTYARMMKLPIERVDDPRDLQAAIDRLGYCDFILIDTAGHSQYDNQKLEMLKKYLSNEFLISVSLVLSASTKYEDLKDIYQSFSTVEIDNVIFSKLDESRSFGNIFSLACDIKKPISYFSIGQSVPNDLLVADNDFLVDCLLEGFKKPKKDMR</sequence>
<evidence type="ECO:0000256" key="3">
    <source>
        <dbReference type="ARBA" id="ARBA00014919"/>
    </source>
</evidence>
<dbReference type="GO" id="GO:0003924">
    <property type="term" value="F:GTPase activity"/>
    <property type="evidence" value="ECO:0007669"/>
    <property type="project" value="UniProtKB-UniRule"/>
</dbReference>
<dbReference type="EMBL" id="NXLU01000005">
    <property type="protein sequence ID" value="RDU68904.1"/>
    <property type="molecule type" value="Genomic_DNA"/>
</dbReference>
<dbReference type="Proteomes" id="UP000257067">
    <property type="component" value="Unassembled WGS sequence"/>
</dbReference>
<keyword evidence="7" id="KW-1005">Bacterial flagellum biogenesis</keyword>
<keyword evidence="5" id="KW-1003">Cell membrane</keyword>
<dbReference type="AlphaFoldDB" id="A0A3D8IWA1"/>
<evidence type="ECO:0000256" key="10">
    <source>
        <dbReference type="ARBA" id="ARBA00023136"/>
    </source>
</evidence>
<evidence type="ECO:0000256" key="6">
    <source>
        <dbReference type="ARBA" id="ARBA00022741"/>
    </source>
</evidence>
<proteinExistence type="inferred from homology"/>
<evidence type="ECO:0000256" key="8">
    <source>
        <dbReference type="ARBA" id="ARBA00022927"/>
    </source>
</evidence>
<dbReference type="GO" id="GO:0005525">
    <property type="term" value="F:GTP binding"/>
    <property type="evidence" value="ECO:0007669"/>
    <property type="project" value="UniProtKB-UniRule"/>
</dbReference>
<comment type="similarity">
    <text evidence="2">Belongs to the GTP-binding SRP family.</text>
</comment>
<dbReference type="GO" id="GO:0005047">
    <property type="term" value="F:signal recognition particle binding"/>
    <property type="evidence" value="ECO:0007669"/>
    <property type="project" value="TreeGrafter"/>
</dbReference>
<dbReference type="GO" id="GO:0006614">
    <property type="term" value="P:SRP-dependent cotranslational protein targeting to membrane"/>
    <property type="evidence" value="ECO:0007669"/>
    <property type="project" value="UniProtKB-UniRule"/>
</dbReference>
<dbReference type="InterPro" id="IPR047040">
    <property type="entry name" value="FlhF__GTPase_dom"/>
</dbReference>
<reference evidence="16 17" key="1">
    <citation type="submission" date="2018-04" db="EMBL/GenBank/DDBJ databases">
        <title>Novel Campyloabacter and Helicobacter Species and Strains.</title>
        <authorList>
            <person name="Mannion A.J."/>
            <person name="Shen Z."/>
            <person name="Fox J.G."/>
        </authorList>
    </citation>
    <scope>NUCLEOTIDE SEQUENCE [LARGE SCALE GENOMIC DNA]</scope>
    <source>
        <strain evidence="16 17">ATCC 700242</strain>
    </source>
</reference>
<dbReference type="Gene3D" id="1.20.120.1380">
    <property type="entry name" value="Flagellar FlhF biosynthesis protein, N domain"/>
    <property type="match status" value="1"/>
</dbReference>
<dbReference type="GO" id="GO:0005886">
    <property type="term" value="C:plasma membrane"/>
    <property type="evidence" value="ECO:0007669"/>
    <property type="project" value="UniProtKB-SubCell"/>
</dbReference>
<dbReference type="InterPro" id="IPR000897">
    <property type="entry name" value="SRP54_GTPase_dom"/>
</dbReference>
<dbReference type="GO" id="GO:0044781">
    <property type="term" value="P:bacterial-type flagellum organization"/>
    <property type="evidence" value="ECO:0007669"/>
    <property type="project" value="UniProtKB-UniRule"/>
</dbReference>
<evidence type="ECO:0000256" key="7">
    <source>
        <dbReference type="ARBA" id="ARBA00022795"/>
    </source>
</evidence>
<keyword evidence="11" id="KW-1006">Bacterial flagellum protein export</keyword>
<evidence type="ECO:0000256" key="11">
    <source>
        <dbReference type="ARBA" id="ARBA00023225"/>
    </source>
</evidence>
<dbReference type="OrthoDB" id="9778554at2"/>
<keyword evidence="16" id="KW-0966">Cell projection</keyword>
<dbReference type="PANTHER" id="PTHR43134:SF3">
    <property type="entry name" value="FLAGELLAR BIOSYNTHESIS PROTEIN FLHF"/>
    <property type="match status" value="1"/>
</dbReference>
<dbReference type="InterPro" id="IPR020006">
    <property type="entry name" value="FlhF"/>
</dbReference>
<dbReference type="CDD" id="cd17873">
    <property type="entry name" value="FlhF"/>
    <property type="match status" value="1"/>
</dbReference>
<keyword evidence="17" id="KW-1185">Reference proteome</keyword>
<feature type="domain" description="SRP54-type proteins GTP-binding" evidence="15">
    <location>
        <begin position="231"/>
        <end position="424"/>
    </location>
</feature>
<dbReference type="NCBIfam" id="TIGR03499">
    <property type="entry name" value="FlhF"/>
    <property type="match status" value="1"/>
</dbReference>
<keyword evidence="8" id="KW-0653">Protein transport</keyword>
<gene>
    <name evidence="16" type="ORF">CQA62_04670</name>
</gene>
<accession>A0A3D8IWA1</accession>
<dbReference type="SMART" id="SM00382">
    <property type="entry name" value="AAA"/>
    <property type="match status" value="1"/>
</dbReference>
<dbReference type="PANTHER" id="PTHR43134">
    <property type="entry name" value="SIGNAL RECOGNITION PARTICLE RECEPTOR SUBUNIT ALPHA"/>
    <property type="match status" value="1"/>
</dbReference>
<evidence type="ECO:0000259" key="15">
    <source>
        <dbReference type="SMART" id="SM00962"/>
    </source>
</evidence>
<keyword evidence="9" id="KW-0342">GTP-binding</keyword>
<keyword evidence="16" id="KW-0969">Cilium</keyword>
<name>A0A3D8IWA1_9HELI</name>
<dbReference type="GO" id="GO:0015031">
    <property type="term" value="P:protein transport"/>
    <property type="evidence" value="ECO:0007669"/>
    <property type="project" value="UniProtKB-KW"/>
</dbReference>